<proteinExistence type="predicted"/>
<dbReference type="InterPro" id="IPR000326">
    <property type="entry name" value="PAP2/HPO"/>
</dbReference>
<evidence type="ECO:0000256" key="6">
    <source>
        <dbReference type="ARBA" id="ARBA00023136"/>
    </source>
</evidence>
<reference evidence="9 10" key="1">
    <citation type="journal article" date="2019" name="Int. J. Syst. Evol. Microbiol.">
        <title>The Global Catalogue of Microorganisms (GCM) 10K type strain sequencing project: providing services to taxonomists for standard genome sequencing and annotation.</title>
        <authorList>
            <consortium name="The Broad Institute Genomics Platform"/>
            <consortium name="The Broad Institute Genome Sequencing Center for Infectious Disease"/>
            <person name="Wu L."/>
            <person name="Ma J."/>
        </authorList>
    </citation>
    <scope>NUCLEOTIDE SEQUENCE [LARGE SCALE GENOMIC DNA]</scope>
    <source>
        <strain evidence="9 10">JCM 15309</strain>
    </source>
</reference>
<keyword evidence="4" id="KW-0378">Hydrolase</keyword>
<evidence type="ECO:0000256" key="7">
    <source>
        <dbReference type="SAM" id="Phobius"/>
    </source>
</evidence>
<evidence type="ECO:0000256" key="3">
    <source>
        <dbReference type="ARBA" id="ARBA00022692"/>
    </source>
</evidence>
<evidence type="ECO:0000259" key="8">
    <source>
        <dbReference type="SMART" id="SM00014"/>
    </source>
</evidence>
<evidence type="ECO:0000313" key="9">
    <source>
        <dbReference type="EMBL" id="GAA1974143.1"/>
    </source>
</evidence>
<evidence type="ECO:0000256" key="2">
    <source>
        <dbReference type="ARBA" id="ARBA00022475"/>
    </source>
</evidence>
<dbReference type="EMBL" id="BAAAPB010000005">
    <property type="protein sequence ID" value="GAA1974143.1"/>
    <property type="molecule type" value="Genomic_DNA"/>
</dbReference>
<keyword evidence="5 7" id="KW-1133">Transmembrane helix</keyword>
<dbReference type="RefSeq" id="WP_344047823.1">
    <property type="nucleotide sequence ID" value="NZ_BAAAPB010000005.1"/>
</dbReference>
<comment type="caution">
    <text evidence="9">The sequence shown here is derived from an EMBL/GenBank/DDBJ whole genome shotgun (WGS) entry which is preliminary data.</text>
</comment>
<evidence type="ECO:0000256" key="5">
    <source>
        <dbReference type="ARBA" id="ARBA00022989"/>
    </source>
</evidence>
<keyword evidence="6 7" id="KW-0472">Membrane</keyword>
<dbReference type="Proteomes" id="UP001500571">
    <property type="component" value="Unassembled WGS sequence"/>
</dbReference>
<feature type="transmembrane region" description="Helical" evidence="7">
    <location>
        <begin position="112"/>
        <end position="131"/>
    </location>
</feature>
<organism evidence="9 10">
    <name type="scientific">Nocardioides panacihumi</name>
    <dbReference type="NCBI Taxonomy" id="400774"/>
    <lineage>
        <taxon>Bacteria</taxon>
        <taxon>Bacillati</taxon>
        <taxon>Actinomycetota</taxon>
        <taxon>Actinomycetes</taxon>
        <taxon>Propionibacteriales</taxon>
        <taxon>Nocardioidaceae</taxon>
        <taxon>Nocardioides</taxon>
    </lineage>
</organism>
<dbReference type="SUPFAM" id="SSF48317">
    <property type="entry name" value="Acid phosphatase/Vanadium-dependent haloperoxidase"/>
    <property type="match status" value="1"/>
</dbReference>
<keyword evidence="10" id="KW-1185">Reference proteome</keyword>
<feature type="transmembrane region" description="Helical" evidence="7">
    <location>
        <begin position="38"/>
        <end position="57"/>
    </location>
</feature>
<dbReference type="Pfam" id="PF01569">
    <property type="entry name" value="PAP2"/>
    <property type="match status" value="1"/>
</dbReference>
<keyword evidence="3 7" id="KW-0812">Transmembrane</keyword>
<feature type="transmembrane region" description="Helical" evidence="7">
    <location>
        <begin position="136"/>
        <end position="156"/>
    </location>
</feature>
<name>A0ABN2RSH8_9ACTN</name>
<gene>
    <name evidence="9" type="ORF">GCM10009798_39230</name>
</gene>
<comment type="subcellular location">
    <subcellularLocation>
        <location evidence="1">Cell membrane</location>
        <topology evidence="1">Multi-pass membrane protein</topology>
    </subcellularLocation>
</comment>
<dbReference type="InterPro" id="IPR036938">
    <property type="entry name" value="PAP2/HPO_sf"/>
</dbReference>
<keyword evidence="2" id="KW-1003">Cell membrane</keyword>
<protein>
    <submittedName>
        <fullName evidence="9">Phosphatase PAP2 family protein</fullName>
    </submittedName>
</protein>
<evidence type="ECO:0000313" key="10">
    <source>
        <dbReference type="Proteomes" id="UP001500571"/>
    </source>
</evidence>
<feature type="transmembrane region" description="Helical" evidence="7">
    <location>
        <begin position="162"/>
        <end position="184"/>
    </location>
</feature>
<dbReference type="PANTHER" id="PTHR14969">
    <property type="entry name" value="SPHINGOSINE-1-PHOSPHATE PHOSPHOHYDROLASE"/>
    <property type="match status" value="1"/>
</dbReference>
<accession>A0ABN2RSH8</accession>
<evidence type="ECO:0000256" key="4">
    <source>
        <dbReference type="ARBA" id="ARBA00022801"/>
    </source>
</evidence>
<dbReference type="SMART" id="SM00014">
    <property type="entry name" value="acidPPc"/>
    <property type="match status" value="1"/>
</dbReference>
<feature type="transmembrane region" description="Helical" evidence="7">
    <location>
        <begin position="69"/>
        <end position="92"/>
    </location>
</feature>
<evidence type="ECO:0000256" key="1">
    <source>
        <dbReference type="ARBA" id="ARBA00004651"/>
    </source>
</evidence>
<dbReference type="PANTHER" id="PTHR14969:SF62">
    <property type="entry name" value="DECAPRENYLPHOSPHORYL-5-PHOSPHORIBOSE PHOSPHATASE RV3807C-RELATED"/>
    <property type="match status" value="1"/>
</dbReference>
<feature type="domain" description="Phosphatidic acid phosphatase type 2/haloperoxidase" evidence="8">
    <location>
        <begin position="74"/>
        <end position="177"/>
    </location>
</feature>
<dbReference type="Gene3D" id="1.20.144.10">
    <property type="entry name" value="Phosphatidic acid phosphatase type 2/haloperoxidase"/>
    <property type="match status" value="1"/>
</dbReference>
<sequence length="211" mass="22422">MLASDGTVVGGRVSEHWFHAVNQLARHTAWAHEPARLYATYGVALFAGLLLLSWWLARRNGDLRPVAAALWAPLGVLLALWVNQFLIASVAEPRPFAVLPDALVLVHRSADASFPSDHAVMAGAVVAGIALAHRRLALAGGAFALLMAFTRVYVGAHFPLDVAAGLLVGAAIAVASFLVVWPLLRRVLTAMTRTPLRPLLTATSSGSTQRS</sequence>